<protein>
    <submittedName>
        <fullName evidence="4">Methyltransferase domain-containing protein</fullName>
    </submittedName>
</protein>
<dbReference type="CDD" id="cd02440">
    <property type="entry name" value="AdoMet_MTases"/>
    <property type="match status" value="1"/>
</dbReference>
<evidence type="ECO:0000259" key="3">
    <source>
        <dbReference type="Pfam" id="PF13649"/>
    </source>
</evidence>
<sequence length="251" mass="29741">MEAYQSFAQVYDLFMKEVPYDEWAEYIEEIWRKFGCDPKLVAELGCGTGNMTTLFAKKGIEMIGIDVSEDMLSIAREKALKNNVDILYLHQDMREFELYGTVDCIISVCDSLNYITDREGLLQTFKWVNNYLNPKGLFIFDLNTEYKYKYILGENTFAENLDEAAYIWDNYYSEEDGINEYQLTLFIKQPEKDYYSKFEEIHYERMYSIEDIKSLVEEAGMEFLAVYDAYTFEDPKENSDRIYFVVREKGK</sequence>
<dbReference type="Gene3D" id="3.40.50.150">
    <property type="entry name" value="Vaccinia Virus protein VP39"/>
    <property type="match status" value="1"/>
</dbReference>
<keyword evidence="5" id="KW-1185">Reference proteome</keyword>
<dbReference type="Proteomes" id="UP000483018">
    <property type="component" value="Unassembled WGS sequence"/>
</dbReference>
<dbReference type="Pfam" id="PF13649">
    <property type="entry name" value="Methyltransf_25"/>
    <property type="match status" value="1"/>
</dbReference>
<dbReference type="Gene3D" id="2.20.25.110">
    <property type="entry name" value="S-adenosyl-L-methionine-dependent methyltransferases"/>
    <property type="match status" value="1"/>
</dbReference>
<dbReference type="OrthoDB" id="9811589at2"/>
<keyword evidence="2 4" id="KW-0808">Transferase</keyword>
<dbReference type="InterPro" id="IPR029063">
    <property type="entry name" value="SAM-dependent_MTases_sf"/>
</dbReference>
<comment type="caution">
    <text evidence="4">The sequence shown here is derived from an EMBL/GenBank/DDBJ whole genome shotgun (WGS) entry which is preliminary data.</text>
</comment>
<dbReference type="EMBL" id="WSLF01000008">
    <property type="protein sequence ID" value="KAE9633405.1"/>
    <property type="molecule type" value="Genomic_DNA"/>
</dbReference>
<dbReference type="SUPFAM" id="SSF53335">
    <property type="entry name" value="S-adenosyl-L-methionine-dependent methyltransferases"/>
    <property type="match status" value="1"/>
</dbReference>
<dbReference type="PANTHER" id="PTHR43861:SF1">
    <property type="entry name" value="TRANS-ACONITATE 2-METHYLTRANSFERASE"/>
    <property type="match status" value="1"/>
</dbReference>
<evidence type="ECO:0000313" key="5">
    <source>
        <dbReference type="Proteomes" id="UP000483018"/>
    </source>
</evidence>
<accession>A0A7C8LIX1</accession>
<feature type="domain" description="Methyltransferase" evidence="3">
    <location>
        <begin position="41"/>
        <end position="136"/>
    </location>
</feature>
<evidence type="ECO:0000256" key="2">
    <source>
        <dbReference type="ARBA" id="ARBA00022679"/>
    </source>
</evidence>
<dbReference type="PANTHER" id="PTHR43861">
    <property type="entry name" value="TRANS-ACONITATE 2-METHYLTRANSFERASE-RELATED"/>
    <property type="match status" value="1"/>
</dbReference>
<dbReference type="RefSeq" id="WP_158740659.1">
    <property type="nucleotide sequence ID" value="NZ_WSLF01000008.1"/>
</dbReference>
<dbReference type="AlphaFoldDB" id="A0A7C8LIX1"/>
<dbReference type="GO" id="GO:0032259">
    <property type="term" value="P:methylation"/>
    <property type="evidence" value="ECO:0007669"/>
    <property type="project" value="UniProtKB-KW"/>
</dbReference>
<proteinExistence type="predicted"/>
<keyword evidence="1 4" id="KW-0489">Methyltransferase</keyword>
<name>A0A7C8LIX1_9FIRM</name>
<organism evidence="4 5">
    <name type="scientific">Defluviitalea raffinosedens</name>
    <dbReference type="NCBI Taxonomy" id="1450156"/>
    <lineage>
        <taxon>Bacteria</taxon>
        <taxon>Bacillati</taxon>
        <taxon>Bacillota</taxon>
        <taxon>Clostridia</taxon>
        <taxon>Lachnospirales</taxon>
        <taxon>Defluviitaleaceae</taxon>
        <taxon>Defluviitalea</taxon>
    </lineage>
</organism>
<evidence type="ECO:0000256" key="1">
    <source>
        <dbReference type="ARBA" id="ARBA00022603"/>
    </source>
</evidence>
<dbReference type="InterPro" id="IPR041698">
    <property type="entry name" value="Methyltransf_25"/>
</dbReference>
<evidence type="ECO:0000313" key="4">
    <source>
        <dbReference type="EMBL" id="KAE9633405.1"/>
    </source>
</evidence>
<gene>
    <name evidence="4" type="ORF">GND95_09190</name>
</gene>
<dbReference type="GO" id="GO:0008168">
    <property type="term" value="F:methyltransferase activity"/>
    <property type="evidence" value="ECO:0007669"/>
    <property type="project" value="UniProtKB-KW"/>
</dbReference>
<reference evidence="4 5" key="1">
    <citation type="submission" date="2019-12" db="EMBL/GenBank/DDBJ databases">
        <title>Defluviitalea raffinosedens, isolated from a biogas fermenter, genome sequencing and characterization.</title>
        <authorList>
            <person name="Rettenmaier R."/>
            <person name="Schneider M."/>
            <person name="Neuhaus K."/>
            <person name="Liebl W."/>
            <person name="Zverlov V."/>
        </authorList>
    </citation>
    <scope>NUCLEOTIDE SEQUENCE [LARGE SCALE GENOMIC DNA]</scope>
    <source>
        <strain evidence="4 5">249c-K6</strain>
    </source>
</reference>